<organism evidence="2 3">
    <name type="scientific">Nesidiocoris tenuis</name>
    <dbReference type="NCBI Taxonomy" id="355587"/>
    <lineage>
        <taxon>Eukaryota</taxon>
        <taxon>Metazoa</taxon>
        <taxon>Ecdysozoa</taxon>
        <taxon>Arthropoda</taxon>
        <taxon>Hexapoda</taxon>
        <taxon>Insecta</taxon>
        <taxon>Pterygota</taxon>
        <taxon>Neoptera</taxon>
        <taxon>Paraneoptera</taxon>
        <taxon>Hemiptera</taxon>
        <taxon>Heteroptera</taxon>
        <taxon>Panheteroptera</taxon>
        <taxon>Cimicomorpha</taxon>
        <taxon>Miridae</taxon>
        <taxon>Dicyphina</taxon>
        <taxon>Nesidiocoris</taxon>
    </lineage>
</organism>
<proteinExistence type="predicted"/>
<feature type="region of interest" description="Disordered" evidence="1">
    <location>
        <begin position="148"/>
        <end position="168"/>
    </location>
</feature>
<feature type="region of interest" description="Disordered" evidence="1">
    <location>
        <begin position="62"/>
        <end position="97"/>
    </location>
</feature>
<dbReference type="AlphaFoldDB" id="A0A6H5HQ03"/>
<evidence type="ECO:0000256" key="1">
    <source>
        <dbReference type="SAM" id="MobiDB-lite"/>
    </source>
</evidence>
<protein>
    <submittedName>
        <fullName evidence="2">Uncharacterized protein</fullName>
    </submittedName>
</protein>
<sequence length="168" mass="18741">MRSLHNQNCAGRALPLTARKHINGAFSKLRFLHIAQKQLALAEFERLGFEEVKEIHAETVNANSKRTTVKPSPPRSDAPHSGQSPPSVVERSTPWSNAPHRGRTIYTTILLLERAVVFCSRGLGRAPECTENAIIAIISILDKMQCEHSKTKNTQPDLSTKRKIRANK</sequence>
<evidence type="ECO:0000313" key="2">
    <source>
        <dbReference type="EMBL" id="CAB0020592.1"/>
    </source>
</evidence>
<reference evidence="2 3" key="1">
    <citation type="submission" date="2020-02" db="EMBL/GenBank/DDBJ databases">
        <authorList>
            <person name="Ferguson B K."/>
        </authorList>
    </citation>
    <scope>NUCLEOTIDE SEQUENCE [LARGE SCALE GENOMIC DNA]</scope>
</reference>
<dbReference type="EMBL" id="CADCXU010035411">
    <property type="protein sequence ID" value="CAB0020592.1"/>
    <property type="molecule type" value="Genomic_DNA"/>
</dbReference>
<keyword evidence="3" id="KW-1185">Reference proteome</keyword>
<dbReference type="Proteomes" id="UP000479000">
    <property type="component" value="Unassembled WGS sequence"/>
</dbReference>
<feature type="non-terminal residue" evidence="2">
    <location>
        <position position="168"/>
    </location>
</feature>
<accession>A0A6H5HQ03</accession>
<name>A0A6H5HQ03_9HEMI</name>
<gene>
    <name evidence="2" type="ORF">NTEN_LOCUS24164</name>
</gene>
<evidence type="ECO:0000313" key="3">
    <source>
        <dbReference type="Proteomes" id="UP000479000"/>
    </source>
</evidence>